<organism evidence="3 4">
    <name type="scientific">Pseudonocardia sulfidoxydans NBRC 16205</name>
    <dbReference type="NCBI Taxonomy" id="1223511"/>
    <lineage>
        <taxon>Bacteria</taxon>
        <taxon>Bacillati</taxon>
        <taxon>Actinomycetota</taxon>
        <taxon>Actinomycetes</taxon>
        <taxon>Pseudonocardiales</taxon>
        <taxon>Pseudonocardiaceae</taxon>
        <taxon>Pseudonocardia</taxon>
    </lineage>
</organism>
<feature type="transmembrane region" description="Helical" evidence="2">
    <location>
        <begin position="106"/>
        <end position="129"/>
    </location>
</feature>
<evidence type="ECO:0008006" key="5">
    <source>
        <dbReference type="Google" id="ProtNLM"/>
    </source>
</evidence>
<accession>A0A511DGL8</accession>
<sequence length="176" mass="18712">MSQDPENPENHGRQPQQPQDPAGGWQDQPTQYNPPPDWGQQTQQPAGAPGYGPPAGPPPGYGGPPPGYGGPGGPGPSSGLPPGKNFFGALFDFDFNYFATPVVVKVLYIIGMVVIGLGWLAAIVTGFIGNGALGGILALVLGAVVALFYLILFRVTLEFYYAVVRMSEDIHHRRWP</sequence>
<evidence type="ECO:0000313" key="3">
    <source>
        <dbReference type="EMBL" id="GEL22148.1"/>
    </source>
</evidence>
<evidence type="ECO:0000313" key="4">
    <source>
        <dbReference type="Proteomes" id="UP000321685"/>
    </source>
</evidence>
<keyword evidence="2" id="KW-0472">Membrane</keyword>
<feature type="compositionally biased region" description="Pro residues" evidence="1">
    <location>
        <begin position="51"/>
        <end position="68"/>
    </location>
</feature>
<name>A0A511DGL8_9PSEU</name>
<dbReference type="Pfam" id="PF14110">
    <property type="entry name" value="DUF4282"/>
    <property type="match status" value="1"/>
</dbReference>
<evidence type="ECO:0000256" key="1">
    <source>
        <dbReference type="SAM" id="MobiDB-lite"/>
    </source>
</evidence>
<keyword evidence="2" id="KW-0812">Transmembrane</keyword>
<dbReference type="EMBL" id="BJVJ01000006">
    <property type="protein sequence ID" value="GEL22148.1"/>
    <property type="molecule type" value="Genomic_DNA"/>
</dbReference>
<keyword evidence="2" id="KW-1133">Transmembrane helix</keyword>
<protein>
    <recommendedName>
        <fullName evidence="5">DUF4282 domain-containing protein</fullName>
    </recommendedName>
</protein>
<gene>
    <name evidence="3" type="ORF">PSU4_11020</name>
</gene>
<dbReference type="RefSeq" id="WP_147103016.1">
    <property type="nucleotide sequence ID" value="NZ_BJVJ01000006.1"/>
</dbReference>
<feature type="region of interest" description="Disordered" evidence="1">
    <location>
        <begin position="1"/>
        <end position="79"/>
    </location>
</feature>
<dbReference type="Proteomes" id="UP000321685">
    <property type="component" value="Unassembled WGS sequence"/>
</dbReference>
<comment type="caution">
    <text evidence="3">The sequence shown here is derived from an EMBL/GenBank/DDBJ whole genome shotgun (WGS) entry which is preliminary data.</text>
</comment>
<dbReference type="OrthoDB" id="3261033at2"/>
<keyword evidence="4" id="KW-1185">Reference proteome</keyword>
<evidence type="ECO:0000256" key="2">
    <source>
        <dbReference type="SAM" id="Phobius"/>
    </source>
</evidence>
<reference evidence="3 4" key="1">
    <citation type="submission" date="2019-07" db="EMBL/GenBank/DDBJ databases">
        <title>Whole genome shotgun sequence of Pseudonocardia sulfidoxydans NBRC 16205.</title>
        <authorList>
            <person name="Hosoyama A."/>
            <person name="Uohara A."/>
            <person name="Ohji S."/>
            <person name="Ichikawa N."/>
        </authorList>
    </citation>
    <scope>NUCLEOTIDE SEQUENCE [LARGE SCALE GENOMIC DNA]</scope>
    <source>
        <strain evidence="3 4">NBRC 16205</strain>
    </source>
</reference>
<proteinExistence type="predicted"/>
<feature type="transmembrane region" description="Helical" evidence="2">
    <location>
        <begin position="135"/>
        <end position="157"/>
    </location>
</feature>
<dbReference type="AlphaFoldDB" id="A0A511DGL8"/>
<dbReference type="InterPro" id="IPR025557">
    <property type="entry name" value="DUF4282"/>
</dbReference>